<evidence type="ECO:0000313" key="1">
    <source>
        <dbReference type="EMBL" id="MDU8886498.1"/>
    </source>
</evidence>
<reference evidence="1 2" key="1">
    <citation type="submission" date="2023-10" db="EMBL/GenBank/DDBJ databases">
        <title>Marimonas sp. nov. isolated from tidal mud flat.</title>
        <authorList>
            <person name="Jaincy N.J."/>
            <person name="Srinivasan S."/>
            <person name="Lee S.-S."/>
        </authorList>
    </citation>
    <scope>NUCLEOTIDE SEQUENCE [LARGE SCALE GENOMIC DNA]</scope>
    <source>
        <strain evidence="1 2">MJ-SS3</strain>
    </source>
</reference>
<evidence type="ECO:0000313" key="2">
    <source>
        <dbReference type="Proteomes" id="UP001268651"/>
    </source>
</evidence>
<proteinExistence type="predicted"/>
<organism evidence="1 2">
    <name type="scientific">Gilvirhabdus luticola</name>
    <dbReference type="NCBI Taxonomy" id="3079858"/>
    <lineage>
        <taxon>Bacteria</taxon>
        <taxon>Pseudomonadati</taxon>
        <taxon>Bacteroidota</taxon>
        <taxon>Flavobacteriia</taxon>
        <taxon>Flavobacteriales</taxon>
        <taxon>Flavobacteriaceae</taxon>
        <taxon>Gilvirhabdus</taxon>
    </lineage>
</organism>
<protein>
    <recommendedName>
        <fullName evidence="3">Gliding motility lipoprotein GldH</fullName>
    </recommendedName>
</protein>
<dbReference type="Proteomes" id="UP001268651">
    <property type="component" value="Unassembled WGS sequence"/>
</dbReference>
<comment type="caution">
    <text evidence="1">The sequence shown here is derived from an EMBL/GenBank/DDBJ whole genome shotgun (WGS) entry which is preliminary data.</text>
</comment>
<name>A0ABU3U7W1_9FLAO</name>
<dbReference type="EMBL" id="JAWHTF010000005">
    <property type="protein sequence ID" value="MDU8886498.1"/>
    <property type="molecule type" value="Genomic_DNA"/>
</dbReference>
<gene>
    <name evidence="1" type="ORF">RXV94_10025</name>
</gene>
<evidence type="ECO:0008006" key="3">
    <source>
        <dbReference type="Google" id="ProtNLM"/>
    </source>
</evidence>
<sequence length="168" mass="19678">MKKISLILFLFQIVFLSCDNINDENNCQPETTLSKWESEKEIMLEFNEAAQRNHYQVANGNKLVFNYIHVGAQCDDIIDDEWAEVLIFQIENDIEEFEFVDDEILTTNCFYFQNGAWAFGTQQNVKKGFIRGEKISVNTWEINVNIETNTINQDEPIRNIEFEGKFTN</sequence>
<dbReference type="RefSeq" id="WP_316662566.1">
    <property type="nucleotide sequence ID" value="NZ_JAWHTF010000005.1"/>
</dbReference>
<dbReference type="PROSITE" id="PS51257">
    <property type="entry name" value="PROKAR_LIPOPROTEIN"/>
    <property type="match status" value="1"/>
</dbReference>
<keyword evidence="2" id="KW-1185">Reference proteome</keyword>
<accession>A0ABU3U7W1</accession>